<protein>
    <submittedName>
        <fullName evidence="2">Uncharacterized protein</fullName>
    </submittedName>
</protein>
<feature type="compositionally biased region" description="Low complexity" evidence="1">
    <location>
        <begin position="84"/>
        <end position="101"/>
    </location>
</feature>
<evidence type="ECO:0000256" key="1">
    <source>
        <dbReference type="SAM" id="MobiDB-lite"/>
    </source>
</evidence>
<feature type="region of interest" description="Disordered" evidence="1">
    <location>
        <begin position="69"/>
        <end position="101"/>
    </location>
</feature>
<dbReference type="Proteomes" id="UP000031443">
    <property type="component" value="Unassembled WGS sequence"/>
</dbReference>
<reference evidence="3" key="1">
    <citation type="journal article" date="2013" name="Nat. Genet.">
        <title>The draft genomes of soft-shell turtle and green sea turtle yield insights into the development and evolution of the turtle-specific body plan.</title>
        <authorList>
            <person name="Wang Z."/>
            <person name="Pascual-Anaya J."/>
            <person name="Zadissa A."/>
            <person name="Li W."/>
            <person name="Niimura Y."/>
            <person name="Huang Z."/>
            <person name="Li C."/>
            <person name="White S."/>
            <person name="Xiong Z."/>
            <person name="Fang D."/>
            <person name="Wang B."/>
            <person name="Ming Y."/>
            <person name="Chen Y."/>
            <person name="Zheng Y."/>
            <person name="Kuraku S."/>
            <person name="Pignatelli M."/>
            <person name="Herrero J."/>
            <person name="Beal K."/>
            <person name="Nozawa M."/>
            <person name="Li Q."/>
            <person name="Wang J."/>
            <person name="Zhang H."/>
            <person name="Yu L."/>
            <person name="Shigenobu S."/>
            <person name="Wang J."/>
            <person name="Liu J."/>
            <person name="Flicek P."/>
            <person name="Searle S."/>
            <person name="Wang J."/>
            <person name="Kuratani S."/>
            <person name="Yin Y."/>
            <person name="Aken B."/>
            <person name="Zhang G."/>
            <person name="Irie N."/>
        </authorList>
    </citation>
    <scope>NUCLEOTIDE SEQUENCE [LARGE SCALE GENOMIC DNA]</scope>
</reference>
<dbReference type="AlphaFoldDB" id="M7BNF2"/>
<organism evidence="2 3">
    <name type="scientific">Chelonia mydas</name>
    <name type="common">Green sea-turtle</name>
    <name type="synonym">Chelonia agassizi</name>
    <dbReference type="NCBI Taxonomy" id="8469"/>
    <lineage>
        <taxon>Eukaryota</taxon>
        <taxon>Metazoa</taxon>
        <taxon>Chordata</taxon>
        <taxon>Craniata</taxon>
        <taxon>Vertebrata</taxon>
        <taxon>Euteleostomi</taxon>
        <taxon>Archelosauria</taxon>
        <taxon>Testudinata</taxon>
        <taxon>Testudines</taxon>
        <taxon>Cryptodira</taxon>
        <taxon>Durocryptodira</taxon>
        <taxon>Americhelydia</taxon>
        <taxon>Chelonioidea</taxon>
        <taxon>Cheloniidae</taxon>
        <taxon>Chelonia</taxon>
    </lineage>
</organism>
<proteinExistence type="predicted"/>
<name>M7BNF2_CHEMY</name>
<evidence type="ECO:0000313" key="2">
    <source>
        <dbReference type="EMBL" id="EMP39416.1"/>
    </source>
</evidence>
<sequence length="101" mass="11173">MITVFPSGLGIFEQSRLYVSCRPKQQKKKKTCRIHRRQREQGHRRELLPNCRRLRDPSQKSCSRIAATGNNGEGLECDPNNSRSAALSAAPPQAPACLAGA</sequence>
<accession>M7BNF2</accession>
<keyword evidence="3" id="KW-1185">Reference proteome</keyword>
<dbReference type="EMBL" id="KB516695">
    <property type="protein sequence ID" value="EMP39416.1"/>
    <property type="molecule type" value="Genomic_DNA"/>
</dbReference>
<gene>
    <name evidence="2" type="ORF">UY3_03357</name>
</gene>
<evidence type="ECO:0000313" key="3">
    <source>
        <dbReference type="Proteomes" id="UP000031443"/>
    </source>
</evidence>